<evidence type="ECO:0000313" key="2">
    <source>
        <dbReference type="Proteomes" id="UP000262969"/>
    </source>
</evidence>
<dbReference type="Gene3D" id="3.40.50.720">
    <property type="entry name" value="NAD(P)-binding Rossmann-like Domain"/>
    <property type="match status" value="1"/>
</dbReference>
<protein>
    <submittedName>
        <fullName evidence="1">Uncharacterized protein</fullName>
    </submittedName>
</protein>
<gene>
    <name evidence="1" type="ORF">DHW61_18265</name>
</gene>
<proteinExistence type="predicted"/>
<dbReference type="EMBL" id="DPVV01000599">
    <property type="protein sequence ID" value="HCL04325.1"/>
    <property type="molecule type" value="Genomic_DNA"/>
</dbReference>
<sequence length="159" mass="18635">MLKDNGDFHWLPDVVCNNINGIVTKEIRYEYQYPLIMKYLKMKIAGYSVGDFTRKINVNRIALYAITEFTDLFIDDLKTYDEQLVVTVADKKADKYPNGYKKYDVIFPQELYRLYEQKQIDCILVCSIFHENEVIKELLKIGFDINDLITVGTAISYMS</sequence>
<reference evidence="1 2" key="1">
    <citation type="journal article" date="2018" name="Nat. Biotechnol.">
        <title>A standardized bacterial taxonomy based on genome phylogeny substantially revises the tree of life.</title>
        <authorList>
            <person name="Parks D.H."/>
            <person name="Chuvochina M."/>
            <person name="Waite D.W."/>
            <person name="Rinke C."/>
            <person name="Skarshewski A."/>
            <person name="Chaumeil P.A."/>
            <person name="Hugenholtz P."/>
        </authorList>
    </citation>
    <scope>NUCLEOTIDE SEQUENCE [LARGE SCALE GENOMIC DNA]</scope>
    <source>
        <strain evidence="1">UBA11728</strain>
    </source>
</reference>
<dbReference type="AlphaFoldDB" id="A0A3D2XCT1"/>
<name>A0A3D2XCT1_9FIRM</name>
<evidence type="ECO:0000313" key="1">
    <source>
        <dbReference type="EMBL" id="HCL04325.1"/>
    </source>
</evidence>
<accession>A0A3D2XCT1</accession>
<organism evidence="1 2">
    <name type="scientific">Lachnoclostridium phytofermentans</name>
    <dbReference type="NCBI Taxonomy" id="66219"/>
    <lineage>
        <taxon>Bacteria</taxon>
        <taxon>Bacillati</taxon>
        <taxon>Bacillota</taxon>
        <taxon>Clostridia</taxon>
        <taxon>Lachnospirales</taxon>
        <taxon>Lachnospiraceae</taxon>
    </lineage>
</organism>
<dbReference type="Proteomes" id="UP000262969">
    <property type="component" value="Unassembled WGS sequence"/>
</dbReference>
<comment type="caution">
    <text evidence="1">The sequence shown here is derived from an EMBL/GenBank/DDBJ whole genome shotgun (WGS) entry which is preliminary data.</text>
</comment>